<evidence type="ECO:0000313" key="4">
    <source>
        <dbReference type="Proteomes" id="UP001244787"/>
    </source>
</evidence>
<feature type="modified residue" description="4-aspartylphosphate" evidence="1">
    <location>
        <position position="61"/>
    </location>
</feature>
<evidence type="ECO:0000256" key="1">
    <source>
        <dbReference type="PROSITE-ProRule" id="PRU00169"/>
    </source>
</evidence>
<dbReference type="Gene3D" id="3.40.50.2300">
    <property type="match status" value="1"/>
</dbReference>
<proteinExistence type="predicted"/>
<evidence type="ECO:0000313" key="3">
    <source>
        <dbReference type="EMBL" id="MDN3725415.1"/>
    </source>
</evidence>
<protein>
    <submittedName>
        <fullName evidence="3">Response regulator</fullName>
    </submittedName>
</protein>
<gene>
    <name evidence="3" type="ORF">QRD02_13585</name>
</gene>
<dbReference type="InterPro" id="IPR051015">
    <property type="entry name" value="EvgA-like"/>
</dbReference>
<dbReference type="RefSeq" id="WP_290255507.1">
    <property type="nucleotide sequence ID" value="NZ_JAUGQQ010000015.1"/>
</dbReference>
<dbReference type="Proteomes" id="UP001244787">
    <property type="component" value="Unassembled WGS sequence"/>
</dbReference>
<dbReference type="InterPro" id="IPR001789">
    <property type="entry name" value="Sig_transdc_resp-reg_receiver"/>
</dbReference>
<dbReference type="SUPFAM" id="SSF52172">
    <property type="entry name" value="CheY-like"/>
    <property type="match status" value="1"/>
</dbReference>
<keyword evidence="4" id="KW-1185">Reference proteome</keyword>
<reference evidence="3 4" key="1">
    <citation type="submission" date="2023-06" db="EMBL/GenBank/DDBJ databases">
        <authorList>
            <person name="Ye Y.-Q."/>
            <person name="Du Z.-J."/>
        </authorList>
    </citation>
    <scope>NUCLEOTIDE SEQUENCE [LARGE SCALE GENOMIC DNA]</scope>
    <source>
        <strain evidence="3 4">SDUM287046</strain>
    </source>
</reference>
<dbReference type="PANTHER" id="PTHR45566">
    <property type="entry name" value="HTH-TYPE TRANSCRIPTIONAL REGULATOR YHJB-RELATED"/>
    <property type="match status" value="1"/>
</dbReference>
<dbReference type="EMBL" id="JAUGQQ010000015">
    <property type="protein sequence ID" value="MDN3725415.1"/>
    <property type="molecule type" value="Genomic_DNA"/>
</dbReference>
<name>A0ABT8DJ64_9FLAO</name>
<keyword evidence="1" id="KW-0597">Phosphoprotein</keyword>
<evidence type="ECO:0000259" key="2">
    <source>
        <dbReference type="PROSITE" id="PS50110"/>
    </source>
</evidence>
<dbReference type="PANTHER" id="PTHR45566:SF1">
    <property type="entry name" value="HTH-TYPE TRANSCRIPTIONAL REGULATOR YHJB-RELATED"/>
    <property type="match status" value="1"/>
</dbReference>
<feature type="domain" description="Response regulatory" evidence="2">
    <location>
        <begin position="6"/>
        <end position="134"/>
    </location>
</feature>
<dbReference type="InterPro" id="IPR011006">
    <property type="entry name" value="CheY-like_superfamily"/>
</dbReference>
<sequence>MSMFKKVLVSDDLECINQGVISVLNSFNIEQIVQVAYCDDAFLQIEKAVLDNSPFDLLITDLSFVADHRTQQYPSGESLIRALKPKHPDLKIIAYSVEDNLQKVRTIMLDCKADAYVCKGRHGLKQLAQAVEEVYMGKQYLSPQIANAIHKERPIEISDYDLEILKLLSHGFIQKEISLNFTKNNINPSSLSSIEKKISKLCDHFKAKNTTQLVAIVKDLRLL</sequence>
<comment type="caution">
    <text evidence="3">The sequence shown here is derived from an EMBL/GenBank/DDBJ whole genome shotgun (WGS) entry which is preliminary data.</text>
</comment>
<dbReference type="PROSITE" id="PS50110">
    <property type="entry name" value="RESPONSE_REGULATORY"/>
    <property type="match status" value="1"/>
</dbReference>
<organism evidence="3 4">
    <name type="scientific">Aequorivita aurantiaca</name>
    <dbReference type="NCBI Taxonomy" id="3053356"/>
    <lineage>
        <taxon>Bacteria</taxon>
        <taxon>Pseudomonadati</taxon>
        <taxon>Bacteroidota</taxon>
        <taxon>Flavobacteriia</taxon>
        <taxon>Flavobacteriales</taxon>
        <taxon>Flavobacteriaceae</taxon>
        <taxon>Aequorivita</taxon>
    </lineage>
</organism>
<accession>A0ABT8DJ64</accession>